<feature type="domain" description="Carrier" evidence="5">
    <location>
        <begin position="120"/>
        <end position="196"/>
    </location>
</feature>
<dbReference type="GO" id="GO:0005829">
    <property type="term" value="C:cytosol"/>
    <property type="evidence" value="ECO:0007669"/>
    <property type="project" value="TreeGrafter"/>
</dbReference>
<dbReference type="GO" id="GO:0017000">
    <property type="term" value="P:antibiotic biosynthetic process"/>
    <property type="evidence" value="ECO:0007669"/>
    <property type="project" value="UniProtKB-ARBA"/>
</dbReference>
<dbReference type="CDD" id="cd19540">
    <property type="entry name" value="LCL_NRPS-like"/>
    <property type="match status" value="1"/>
</dbReference>
<evidence type="ECO:0000256" key="3">
    <source>
        <dbReference type="ARBA" id="ARBA00022553"/>
    </source>
</evidence>
<feature type="region of interest" description="Disordered" evidence="4">
    <location>
        <begin position="99"/>
        <end position="123"/>
    </location>
</feature>
<dbReference type="InterPro" id="IPR042099">
    <property type="entry name" value="ANL_N_sf"/>
</dbReference>
<dbReference type="GO" id="GO:0003824">
    <property type="term" value="F:catalytic activity"/>
    <property type="evidence" value="ECO:0007669"/>
    <property type="project" value="InterPro"/>
</dbReference>
<sequence length="578" mass="63756">MYRTGDIATWTADGQLRYLGRADDQVKIRGQRVELGEIQTHLAELPGITQAAVLIRDDRLIAYYVAEAGSTPDLATLREHLPDHMVPSAYVELEHFPSPRTANSTARPSLPRTSLPPRPPATQPREELLCTLFGQVLGIDTAIGIDDNFFALGGHSLLATRLASRIRTALGAELPLRTIFEAPTVALLAQHIDGDTEHRSPLTAQNPRPDRIPLSHAQRRLWFLDKMEGGSPTYHMPLAVRLNGDLDTHALQQALTDVIHRHETLRTVFEEHDGEPIQKVLPCTEAIPTLERVSASEEQLTDLLTSAAAQPFSLKADMPLRATLFTVSPAEHVLLLVVHHIAADGWSLTPLAQDLSAAYRARTQGEAPEWAPLPVQYADYTLWQHELLGDEHGPASRAARQLAYWRTELADLSDELALPYDSPRPRHPSHRGGSVAWELPAAVRQKLEALARESGASLFLLVHATLAGLLTRLGAGHDIPIGAPIAGRTDEALHHQIGFFVNTLVLRTDTSGNPTFRTLLHRTREVGLHAYSHQDIPFERIVEELNPVRSAGRHPLFQVMLNLEDDLAAPPSNCPALR</sequence>
<dbReference type="InterPro" id="IPR023213">
    <property type="entry name" value="CAT-like_dom_sf"/>
</dbReference>
<keyword evidence="2" id="KW-0596">Phosphopantetheine</keyword>
<protein>
    <submittedName>
        <fullName evidence="6">Putative Dimodular nonribosomal peptide synthase</fullName>
    </submittedName>
</protein>
<dbReference type="PATRIC" id="fig|1283301.3.peg.7090"/>
<dbReference type="RefSeq" id="WP_020275988.1">
    <property type="nucleotide sequence ID" value="NZ_KE354380.1"/>
</dbReference>
<gene>
    <name evidence="6" type="ORF">STAFG_7141</name>
</gene>
<dbReference type="GO" id="GO:0031177">
    <property type="term" value="F:phosphopantetheine binding"/>
    <property type="evidence" value="ECO:0007669"/>
    <property type="project" value="InterPro"/>
</dbReference>
<comment type="caution">
    <text evidence="6">The sequence shown here is derived from an EMBL/GenBank/DDBJ whole genome shotgun (WGS) entry which is preliminary data.</text>
</comment>
<dbReference type="Pfam" id="PF00668">
    <property type="entry name" value="Condensation"/>
    <property type="match status" value="1"/>
</dbReference>
<dbReference type="Pfam" id="PF00550">
    <property type="entry name" value="PP-binding"/>
    <property type="match status" value="1"/>
</dbReference>
<dbReference type="SMART" id="SM00823">
    <property type="entry name" value="PKS_PP"/>
    <property type="match status" value="1"/>
</dbReference>
<proteinExistence type="predicted"/>
<dbReference type="SUPFAM" id="SSF47336">
    <property type="entry name" value="ACP-like"/>
    <property type="match status" value="1"/>
</dbReference>
<dbReference type="SUPFAM" id="SSF56801">
    <property type="entry name" value="Acetyl-CoA synthetase-like"/>
    <property type="match status" value="1"/>
</dbReference>
<dbReference type="InterPro" id="IPR036736">
    <property type="entry name" value="ACP-like_sf"/>
</dbReference>
<evidence type="ECO:0000256" key="1">
    <source>
        <dbReference type="ARBA" id="ARBA00001957"/>
    </source>
</evidence>
<dbReference type="PROSITE" id="PS00012">
    <property type="entry name" value="PHOSPHOPANTETHEINE"/>
    <property type="match status" value="1"/>
</dbReference>
<dbReference type="EMBL" id="AOPY01001608">
    <property type="protein sequence ID" value="EPJ35803.1"/>
    <property type="molecule type" value="Genomic_DNA"/>
</dbReference>
<dbReference type="Gene3D" id="1.10.1200.10">
    <property type="entry name" value="ACP-like"/>
    <property type="match status" value="1"/>
</dbReference>
<organism evidence="6 7">
    <name type="scientific">Streptomyces afghaniensis 772</name>
    <dbReference type="NCBI Taxonomy" id="1283301"/>
    <lineage>
        <taxon>Bacteria</taxon>
        <taxon>Bacillati</taxon>
        <taxon>Actinomycetota</taxon>
        <taxon>Actinomycetes</taxon>
        <taxon>Kitasatosporales</taxon>
        <taxon>Streptomycetaceae</taxon>
        <taxon>Streptomyces</taxon>
    </lineage>
</organism>
<dbReference type="GO" id="GO:0008610">
    <property type="term" value="P:lipid biosynthetic process"/>
    <property type="evidence" value="ECO:0007669"/>
    <property type="project" value="UniProtKB-ARBA"/>
</dbReference>
<dbReference type="InterPro" id="IPR006162">
    <property type="entry name" value="Ppantetheine_attach_site"/>
</dbReference>
<dbReference type="InterPro" id="IPR045851">
    <property type="entry name" value="AMP-bd_C_sf"/>
</dbReference>
<dbReference type="SUPFAM" id="SSF52777">
    <property type="entry name" value="CoA-dependent acyltransferases"/>
    <property type="match status" value="2"/>
</dbReference>
<dbReference type="PROSITE" id="PS50075">
    <property type="entry name" value="CARRIER"/>
    <property type="match status" value="1"/>
</dbReference>
<dbReference type="Gene3D" id="3.30.559.10">
    <property type="entry name" value="Chloramphenicol acetyltransferase-like domain"/>
    <property type="match status" value="1"/>
</dbReference>
<dbReference type="InterPro" id="IPR020806">
    <property type="entry name" value="PKS_PP-bd"/>
</dbReference>
<name>S4M8W8_9ACTN</name>
<dbReference type="Gene3D" id="3.40.50.12780">
    <property type="entry name" value="N-terminal domain of ligase-like"/>
    <property type="match status" value="1"/>
</dbReference>
<evidence type="ECO:0000259" key="5">
    <source>
        <dbReference type="PROSITE" id="PS50075"/>
    </source>
</evidence>
<dbReference type="FunFam" id="1.10.1200.10:FF:000005">
    <property type="entry name" value="Nonribosomal peptide synthetase 1"/>
    <property type="match status" value="1"/>
</dbReference>
<comment type="cofactor">
    <cofactor evidence="1">
        <name>pantetheine 4'-phosphate</name>
        <dbReference type="ChEBI" id="CHEBI:47942"/>
    </cofactor>
</comment>
<dbReference type="Gene3D" id="3.30.559.30">
    <property type="entry name" value="Nonribosomal peptide synthetase, condensation domain"/>
    <property type="match status" value="1"/>
</dbReference>
<dbReference type="Proteomes" id="UP000015001">
    <property type="component" value="Unassembled WGS sequence"/>
</dbReference>
<dbReference type="InterPro" id="IPR001242">
    <property type="entry name" value="Condensation_dom"/>
</dbReference>
<evidence type="ECO:0000313" key="7">
    <source>
        <dbReference type="Proteomes" id="UP000015001"/>
    </source>
</evidence>
<evidence type="ECO:0000256" key="4">
    <source>
        <dbReference type="SAM" id="MobiDB-lite"/>
    </source>
</evidence>
<keyword evidence="7" id="KW-1185">Reference proteome</keyword>
<dbReference type="AlphaFoldDB" id="S4M8W8"/>
<evidence type="ECO:0000313" key="6">
    <source>
        <dbReference type="EMBL" id="EPJ35803.1"/>
    </source>
</evidence>
<dbReference type="HOGENOM" id="CLU_000022_2_10_11"/>
<evidence type="ECO:0000256" key="2">
    <source>
        <dbReference type="ARBA" id="ARBA00022450"/>
    </source>
</evidence>
<dbReference type="PANTHER" id="PTHR45527:SF1">
    <property type="entry name" value="FATTY ACID SYNTHASE"/>
    <property type="match status" value="1"/>
</dbReference>
<keyword evidence="3" id="KW-0597">Phosphoprotein</keyword>
<dbReference type="GO" id="GO:0044550">
    <property type="term" value="P:secondary metabolite biosynthetic process"/>
    <property type="evidence" value="ECO:0007669"/>
    <property type="project" value="TreeGrafter"/>
</dbReference>
<dbReference type="InterPro" id="IPR009081">
    <property type="entry name" value="PP-bd_ACP"/>
</dbReference>
<dbReference type="Gene3D" id="3.30.300.30">
    <property type="match status" value="1"/>
</dbReference>
<dbReference type="PANTHER" id="PTHR45527">
    <property type="entry name" value="NONRIBOSOMAL PEPTIDE SYNTHETASE"/>
    <property type="match status" value="1"/>
</dbReference>
<accession>S4M8W8</accession>
<reference evidence="6 7" key="1">
    <citation type="submission" date="2013-02" db="EMBL/GenBank/DDBJ databases">
        <title>Draft Genome Sequence of Streptomyces afghaniensis, Which Produces Compounds of the Julimycin B-Complex.</title>
        <authorList>
            <person name="Gruening B.A."/>
            <person name="Praeg A."/>
            <person name="Erxleben A."/>
            <person name="Guenther S."/>
            <person name="Fiedler H.-P."/>
            <person name="Goodfellow M."/>
            <person name="Mueller M."/>
        </authorList>
    </citation>
    <scope>NUCLEOTIDE SEQUENCE [LARGE SCALE GENOMIC DNA]</scope>
    <source>
        <strain evidence="6 7">772</strain>
    </source>
</reference>
<dbReference type="FunFam" id="3.30.559.10:FF:000012">
    <property type="entry name" value="Non-ribosomal peptide synthetase"/>
    <property type="match status" value="1"/>
</dbReference>
<dbReference type="GO" id="GO:0043041">
    <property type="term" value="P:amino acid activation for nonribosomal peptide biosynthetic process"/>
    <property type="evidence" value="ECO:0007669"/>
    <property type="project" value="TreeGrafter"/>
</dbReference>